<dbReference type="GO" id="GO:0006811">
    <property type="term" value="P:monoatomic ion transport"/>
    <property type="evidence" value="ECO:0007669"/>
    <property type="project" value="UniProtKB-KW"/>
</dbReference>
<keyword evidence="10" id="KW-0732">Signal</keyword>
<evidence type="ECO:0000256" key="9">
    <source>
        <dbReference type="ARBA" id="ARBA00023237"/>
    </source>
</evidence>
<keyword evidence="12" id="KW-1185">Reference proteome</keyword>
<protein>
    <submittedName>
        <fullName evidence="11">Maltoporin</fullName>
    </submittedName>
</protein>
<sequence>MNMKIKTLAIAVTSAILSTSALAVDFHGYARSAVGFSNDGAMQELEPAKVGRLGQPDTFGELKFGQELWEQDGKSFYFDTLLAFAPGQIGGDWTSVTPAWREINVQARNLFGEGTNFWIGKRYNQRHDVYHLDWYYWNASAPSVGIEGVDLGTGKGMFAVTRTYDKSAITGSETSNQVCLADAGCENLDGSTVALGDIYQVETDQSTDFPVYHLDARWAEIPVWADGNLELGFDYALPYITAVAKDANATKNGGVALTLEQTQGNFFGGFNKFVLQWGNNGQAAQIGSTGAVGYDYGYDVDDAGASAFRILNHGVVNLGENWESGYAAYYFQGSRDNSSDTNGFSVSARPIYKWNEHNRTSFEVGYFAGENQDGYWGKDAVSGTSKQTNGKFTIAQTWAPSNSYWAKPELRLFASYLKDFEGNSFRDDKDYALNIGAQFEVWW</sequence>
<feature type="signal peptide" evidence="10">
    <location>
        <begin position="1"/>
        <end position="23"/>
    </location>
</feature>
<dbReference type="GO" id="GO:0015774">
    <property type="term" value="P:polysaccharide transport"/>
    <property type="evidence" value="ECO:0007669"/>
    <property type="project" value="TreeGrafter"/>
</dbReference>
<dbReference type="PANTHER" id="PTHR38762">
    <property type="entry name" value="CRYPTIC OUTER MEMBRANE PORIN BGLH-RELATED"/>
    <property type="match status" value="1"/>
</dbReference>
<evidence type="ECO:0000313" key="12">
    <source>
        <dbReference type="Proteomes" id="UP000286482"/>
    </source>
</evidence>
<dbReference type="InterPro" id="IPR036998">
    <property type="entry name" value="Porin_LamB_sf"/>
</dbReference>
<keyword evidence="7" id="KW-0626">Porin</keyword>
<comment type="subcellular location">
    <subcellularLocation>
        <location evidence="1">Cell outer membrane</location>
        <topology evidence="1">Multi-pass membrane protein</topology>
    </subcellularLocation>
</comment>
<keyword evidence="6" id="KW-0406">Ion transport</keyword>
<dbReference type="OrthoDB" id="106611at2"/>
<proteinExistence type="inferred from homology"/>
<evidence type="ECO:0000256" key="10">
    <source>
        <dbReference type="SAM" id="SignalP"/>
    </source>
</evidence>
<dbReference type="GO" id="GO:0046930">
    <property type="term" value="C:pore complex"/>
    <property type="evidence" value="ECO:0007669"/>
    <property type="project" value="UniProtKB-KW"/>
</dbReference>
<dbReference type="PANTHER" id="PTHR38762:SF1">
    <property type="entry name" value="CRYPTIC OUTER MEMBRANE PORIN BGLH-RELATED"/>
    <property type="match status" value="1"/>
</dbReference>
<gene>
    <name evidence="11" type="ORF">DBZ36_14940</name>
</gene>
<dbReference type="Pfam" id="PF02264">
    <property type="entry name" value="LamB"/>
    <property type="match status" value="1"/>
</dbReference>
<evidence type="ECO:0000256" key="5">
    <source>
        <dbReference type="ARBA" id="ARBA00022692"/>
    </source>
</evidence>
<organism evidence="11 12">
    <name type="scientific">Alginatibacterium sediminis</name>
    <dbReference type="NCBI Taxonomy" id="2164068"/>
    <lineage>
        <taxon>Bacteria</taxon>
        <taxon>Pseudomonadati</taxon>
        <taxon>Pseudomonadota</taxon>
        <taxon>Gammaproteobacteria</taxon>
        <taxon>Alteromonadales</taxon>
        <taxon>Alteromonadaceae</taxon>
        <taxon>Alginatibacterium</taxon>
    </lineage>
</organism>
<evidence type="ECO:0000256" key="2">
    <source>
        <dbReference type="ARBA" id="ARBA00007055"/>
    </source>
</evidence>
<dbReference type="GO" id="GO:0009279">
    <property type="term" value="C:cell outer membrane"/>
    <property type="evidence" value="ECO:0007669"/>
    <property type="project" value="UniProtKB-SubCell"/>
</dbReference>
<evidence type="ECO:0000256" key="7">
    <source>
        <dbReference type="ARBA" id="ARBA00023114"/>
    </source>
</evidence>
<name>A0A420E8I0_9ALTE</name>
<evidence type="ECO:0000256" key="1">
    <source>
        <dbReference type="ARBA" id="ARBA00004571"/>
    </source>
</evidence>
<reference evidence="11 12" key="1">
    <citation type="submission" date="2018-09" db="EMBL/GenBank/DDBJ databases">
        <authorList>
            <person name="Wang Z."/>
        </authorList>
    </citation>
    <scope>NUCLEOTIDE SEQUENCE [LARGE SCALE GENOMIC DNA]</scope>
    <source>
        <strain evidence="11 12">ALS 81</strain>
    </source>
</reference>
<accession>A0A420E8I0</accession>
<dbReference type="AlphaFoldDB" id="A0A420E8I0"/>
<keyword evidence="4" id="KW-1134">Transmembrane beta strand</keyword>
<dbReference type="SUPFAM" id="SSF56935">
    <property type="entry name" value="Porins"/>
    <property type="match status" value="1"/>
</dbReference>
<keyword evidence="5" id="KW-0812">Transmembrane</keyword>
<keyword evidence="8" id="KW-0472">Membrane</keyword>
<evidence type="ECO:0000256" key="6">
    <source>
        <dbReference type="ARBA" id="ARBA00023065"/>
    </source>
</evidence>
<dbReference type="Gene3D" id="2.40.170.10">
    <property type="entry name" value="Porin, LamB type"/>
    <property type="match status" value="1"/>
</dbReference>
<dbReference type="EMBL" id="RAQO01000008">
    <property type="protein sequence ID" value="RKF15677.1"/>
    <property type="molecule type" value="Genomic_DNA"/>
</dbReference>
<dbReference type="GO" id="GO:0015288">
    <property type="term" value="F:porin activity"/>
    <property type="evidence" value="ECO:0007669"/>
    <property type="project" value="UniProtKB-KW"/>
</dbReference>
<feature type="chain" id="PRO_5019436929" evidence="10">
    <location>
        <begin position="24"/>
        <end position="443"/>
    </location>
</feature>
<evidence type="ECO:0000256" key="8">
    <source>
        <dbReference type="ARBA" id="ARBA00023136"/>
    </source>
</evidence>
<dbReference type="Proteomes" id="UP000286482">
    <property type="component" value="Unassembled WGS sequence"/>
</dbReference>
<comment type="caution">
    <text evidence="11">The sequence shown here is derived from an EMBL/GenBank/DDBJ whole genome shotgun (WGS) entry which is preliminary data.</text>
</comment>
<dbReference type="InterPro" id="IPR003192">
    <property type="entry name" value="Porin_LamB"/>
</dbReference>
<dbReference type="GO" id="GO:0015144">
    <property type="term" value="F:carbohydrate transmembrane transporter activity"/>
    <property type="evidence" value="ECO:0007669"/>
    <property type="project" value="TreeGrafter"/>
</dbReference>
<evidence type="ECO:0000256" key="3">
    <source>
        <dbReference type="ARBA" id="ARBA00022448"/>
    </source>
</evidence>
<keyword evidence="9" id="KW-0998">Cell outer membrane</keyword>
<comment type="similarity">
    <text evidence="2">Belongs to the porin LamB (TC 1.B.3) family.</text>
</comment>
<evidence type="ECO:0000313" key="11">
    <source>
        <dbReference type="EMBL" id="RKF15677.1"/>
    </source>
</evidence>
<dbReference type="InterPro" id="IPR050286">
    <property type="entry name" value="G_neg_Bact_CarbUptk_Porin"/>
</dbReference>
<evidence type="ECO:0000256" key="4">
    <source>
        <dbReference type="ARBA" id="ARBA00022452"/>
    </source>
</evidence>
<keyword evidence="3" id="KW-0813">Transport</keyword>